<keyword evidence="1" id="KW-0175">Coiled coil</keyword>
<protein>
    <submittedName>
        <fullName evidence="2">Uncharacterized protein</fullName>
    </submittedName>
</protein>
<feature type="coiled-coil region" evidence="1">
    <location>
        <begin position="2"/>
        <end position="29"/>
    </location>
</feature>
<reference evidence="2 3" key="1">
    <citation type="submission" date="2023-03" db="EMBL/GenBank/DDBJ databases">
        <title>Bacillus Genome Sequencing.</title>
        <authorList>
            <person name="Dunlap C."/>
        </authorList>
    </citation>
    <scope>NUCLEOTIDE SEQUENCE [LARGE SCALE GENOMIC DNA]</scope>
    <source>
        <strain evidence="2 3">B-41290</strain>
    </source>
</reference>
<evidence type="ECO:0000313" key="2">
    <source>
        <dbReference type="EMBL" id="MEC0276806.1"/>
    </source>
</evidence>
<organism evidence="2 3">
    <name type="scientific">Peribacillus castrilensis</name>
    <dbReference type="NCBI Taxonomy" id="2897690"/>
    <lineage>
        <taxon>Bacteria</taxon>
        <taxon>Bacillati</taxon>
        <taxon>Bacillota</taxon>
        <taxon>Bacilli</taxon>
        <taxon>Bacillales</taxon>
        <taxon>Bacillaceae</taxon>
        <taxon>Peribacillus</taxon>
    </lineage>
</organism>
<proteinExistence type="predicted"/>
<gene>
    <name evidence="2" type="ORF">P4706_27845</name>
</gene>
<dbReference type="RefSeq" id="WP_367408347.1">
    <property type="nucleotide sequence ID" value="NZ_JARNBH010000042.1"/>
</dbReference>
<evidence type="ECO:0000256" key="1">
    <source>
        <dbReference type="SAM" id="Coils"/>
    </source>
</evidence>
<name>A0AAW9NJ49_9BACI</name>
<dbReference type="Proteomes" id="UP001307168">
    <property type="component" value="Unassembled WGS sequence"/>
</dbReference>
<keyword evidence="3" id="KW-1185">Reference proteome</keyword>
<accession>A0AAW9NJ49</accession>
<dbReference type="AlphaFoldDB" id="A0AAW9NJ49"/>
<comment type="caution">
    <text evidence="2">The sequence shown here is derived from an EMBL/GenBank/DDBJ whole genome shotgun (WGS) entry which is preliminary data.</text>
</comment>
<evidence type="ECO:0000313" key="3">
    <source>
        <dbReference type="Proteomes" id="UP001307168"/>
    </source>
</evidence>
<dbReference type="EMBL" id="JARNBH010000042">
    <property type="protein sequence ID" value="MEC0276806.1"/>
    <property type="molecule type" value="Genomic_DNA"/>
</dbReference>
<sequence>MIEKTELEKQHSEKMNEEAINRIKKEEELSIEEREAAIFEDDAVVTLRNGKKYSVPPLTLKNARQLMKKLRTVNVDAIILNFIPTGNDDLDKKREGDLFDILIMAFVNYPEVDRDYIDEFMDLETARNVIDTLIGINGIKK</sequence>